<dbReference type="Proteomes" id="UP000252182">
    <property type="component" value="Chromosome"/>
</dbReference>
<keyword evidence="2" id="KW-1185">Reference proteome</keyword>
<gene>
    <name evidence="1" type="ORF">DTO96_101110</name>
</gene>
<dbReference type="EMBL" id="CP031124">
    <property type="protein sequence ID" value="AXF85380.1"/>
    <property type="molecule type" value="Genomic_DNA"/>
</dbReference>
<sequence>MCSGSEEAAKLLWVECVAVIIIRALNDVGGFQKALFKR</sequence>
<protein>
    <submittedName>
        <fullName evidence="1">Uncharacterized protein</fullName>
    </submittedName>
</protein>
<dbReference type="KEGG" id="hyf:DTO96_101110"/>
<name>A0A345DAJ2_9BURK</name>
<dbReference type="AlphaFoldDB" id="A0A345DAJ2"/>
<organism evidence="1 2">
    <name type="scientific">Ephemeroptericola cinctiostellae</name>
    <dbReference type="NCBI Taxonomy" id="2268024"/>
    <lineage>
        <taxon>Bacteria</taxon>
        <taxon>Pseudomonadati</taxon>
        <taxon>Pseudomonadota</taxon>
        <taxon>Betaproteobacteria</taxon>
        <taxon>Burkholderiales</taxon>
        <taxon>Burkholderiaceae</taxon>
        <taxon>Ephemeroptericola</taxon>
    </lineage>
</organism>
<evidence type="ECO:0000313" key="2">
    <source>
        <dbReference type="Proteomes" id="UP000252182"/>
    </source>
</evidence>
<proteinExistence type="predicted"/>
<accession>A0A345DAJ2</accession>
<reference evidence="2" key="1">
    <citation type="submission" date="2018-07" db="EMBL/GenBank/DDBJ databases">
        <authorList>
            <person name="Kim H."/>
        </authorList>
    </citation>
    <scope>NUCLEOTIDE SEQUENCE [LARGE SCALE GENOMIC DNA]</scope>
    <source>
        <strain evidence="2">F02</strain>
    </source>
</reference>
<evidence type="ECO:0000313" key="1">
    <source>
        <dbReference type="EMBL" id="AXF85380.1"/>
    </source>
</evidence>